<evidence type="ECO:0000313" key="3">
    <source>
        <dbReference type="Proteomes" id="UP000199215"/>
    </source>
</evidence>
<dbReference type="AlphaFoldDB" id="A0A1H6I476"/>
<dbReference type="PANTHER" id="PTHR39186">
    <property type="entry name" value="DUF2071 FAMILY PROTEIN"/>
    <property type="match status" value="1"/>
</dbReference>
<evidence type="ECO:0000256" key="1">
    <source>
        <dbReference type="SAM" id="MobiDB-lite"/>
    </source>
</evidence>
<dbReference type="SUPFAM" id="SSF160104">
    <property type="entry name" value="Acetoacetate decarboxylase-like"/>
    <property type="match status" value="1"/>
</dbReference>
<dbReference type="EMBL" id="FNWU01000001">
    <property type="protein sequence ID" value="SEH43256.1"/>
    <property type="molecule type" value="Genomic_DNA"/>
</dbReference>
<dbReference type="PANTHER" id="PTHR39186:SF1">
    <property type="entry name" value="DUF2071 DOMAIN-CONTAINING PROTEIN"/>
    <property type="match status" value="1"/>
</dbReference>
<feature type="region of interest" description="Disordered" evidence="1">
    <location>
        <begin position="166"/>
        <end position="196"/>
    </location>
</feature>
<accession>A0A1H6I476</accession>
<dbReference type="OrthoDB" id="233478at2157"/>
<dbReference type="Pfam" id="PF09844">
    <property type="entry name" value="DUF2071"/>
    <property type="match status" value="1"/>
</dbReference>
<feature type="compositionally biased region" description="Low complexity" evidence="1">
    <location>
        <begin position="132"/>
        <end position="148"/>
    </location>
</feature>
<gene>
    <name evidence="2" type="ORF">SAMN05192561_1011006</name>
</gene>
<evidence type="ECO:0000313" key="2">
    <source>
        <dbReference type="EMBL" id="SEH43256.1"/>
    </source>
</evidence>
<dbReference type="InterPro" id="IPR023375">
    <property type="entry name" value="ADC_dom_sf"/>
</dbReference>
<keyword evidence="3" id="KW-1185">Reference proteome</keyword>
<sequence>MFGRDPIEMTWEDVGFLHWPVDPATVADRLPDRLEVATVDGDAYLGVVPFVMRDIRIRGLPIGLSFVELNLRTYVDGPAGPGVYFHSLDADDPIGVAIARTLFALPYYRADTSVRHEIATGARSGARPNMGTEPAAETTPEAATPNENVSGVVEPSITAVHVRSRRTHGGADPADFDATVHPTSPETGGPTTPEPETRAAFLTENYRFYATAGDAALLPSGLYCGEIDHEPWPLREASAEIRANALFAANGYDRPDGDPLVHYCRSLSVTADRIRRV</sequence>
<dbReference type="InterPro" id="IPR018644">
    <property type="entry name" value="DUF2071"/>
</dbReference>
<dbReference type="RefSeq" id="WP_092815107.1">
    <property type="nucleotide sequence ID" value="NZ_FNWU01000001.1"/>
</dbReference>
<dbReference type="Proteomes" id="UP000199215">
    <property type="component" value="Unassembled WGS sequence"/>
</dbReference>
<reference evidence="2 3" key="1">
    <citation type="submission" date="2016-10" db="EMBL/GenBank/DDBJ databases">
        <authorList>
            <person name="de Groot N.N."/>
        </authorList>
    </citation>
    <scope>NUCLEOTIDE SEQUENCE [LARGE SCALE GENOMIC DNA]</scope>
    <source>
        <strain evidence="2 3">IBRC-M10418</strain>
    </source>
</reference>
<organism evidence="2 3">
    <name type="scientific">Halopenitus malekzadehii</name>
    <dbReference type="NCBI Taxonomy" id="1267564"/>
    <lineage>
        <taxon>Archaea</taxon>
        <taxon>Methanobacteriati</taxon>
        <taxon>Methanobacteriota</taxon>
        <taxon>Stenosarchaea group</taxon>
        <taxon>Halobacteria</taxon>
        <taxon>Halobacteriales</taxon>
        <taxon>Haloferacaceae</taxon>
        <taxon>Halopenitus</taxon>
    </lineage>
</organism>
<name>A0A1H6I476_9EURY</name>
<proteinExistence type="predicted"/>
<feature type="compositionally biased region" description="Low complexity" evidence="1">
    <location>
        <begin position="182"/>
        <end position="191"/>
    </location>
</feature>
<evidence type="ECO:0008006" key="4">
    <source>
        <dbReference type="Google" id="ProtNLM"/>
    </source>
</evidence>
<protein>
    <recommendedName>
        <fullName evidence="4">Acetoacetate decarboxylase (ADC)</fullName>
    </recommendedName>
</protein>
<feature type="region of interest" description="Disordered" evidence="1">
    <location>
        <begin position="122"/>
        <end position="148"/>
    </location>
</feature>